<keyword evidence="7" id="KW-0645">Protease</keyword>
<reference evidence="9 10" key="1">
    <citation type="submission" date="2014-08" db="EMBL/GenBank/DDBJ databases">
        <title>Comparative genomics of the Paenibacillus odorifer group.</title>
        <authorList>
            <person name="den Bakker H.C."/>
            <person name="Tsai Y.-C."/>
            <person name="Martin N."/>
            <person name="Korlach J."/>
            <person name="Wiedmann M."/>
        </authorList>
    </citation>
    <scope>NUCLEOTIDE SEQUENCE [LARGE SCALE GENOMIC DNA]</scope>
    <source>
        <strain evidence="9 10">DSM 15220</strain>
    </source>
</reference>
<dbReference type="HOGENOM" id="CLU_028723_5_1_9"/>
<dbReference type="Pfam" id="PF10502">
    <property type="entry name" value="Peptidase_S26"/>
    <property type="match status" value="1"/>
</dbReference>
<evidence type="ECO:0000256" key="7">
    <source>
        <dbReference type="RuleBase" id="RU362042"/>
    </source>
</evidence>
<dbReference type="EMBL" id="CP009287">
    <property type="protein sequence ID" value="AIQ68371.1"/>
    <property type="molecule type" value="Genomic_DNA"/>
</dbReference>
<dbReference type="SUPFAM" id="SSF51306">
    <property type="entry name" value="LexA/Signal peptidase"/>
    <property type="match status" value="1"/>
</dbReference>
<dbReference type="AlphaFoldDB" id="A0A089M3M7"/>
<feature type="active site" evidence="6">
    <location>
        <position position="80"/>
    </location>
</feature>
<feature type="active site" evidence="6">
    <location>
        <position position="36"/>
    </location>
</feature>
<dbReference type="InterPro" id="IPR019533">
    <property type="entry name" value="Peptidase_S26"/>
</dbReference>
<dbReference type="KEGG" id="pgm:PGRAT_12665"/>
<dbReference type="Proteomes" id="UP000029500">
    <property type="component" value="Chromosome"/>
</dbReference>
<accession>A0A089M3M7</accession>
<organism evidence="9 10">
    <name type="scientific">Paenibacillus graminis</name>
    <dbReference type="NCBI Taxonomy" id="189425"/>
    <lineage>
        <taxon>Bacteria</taxon>
        <taxon>Bacillati</taxon>
        <taxon>Bacillota</taxon>
        <taxon>Bacilli</taxon>
        <taxon>Bacillales</taxon>
        <taxon>Paenibacillaceae</taxon>
        <taxon>Paenibacillus</taxon>
    </lineage>
</organism>
<evidence type="ECO:0000313" key="10">
    <source>
        <dbReference type="Proteomes" id="UP000029500"/>
    </source>
</evidence>
<comment type="catalytic activity">
    <reaction evidence="1 7">
        <text>Cleavage of hydrophobic, N-terminal signal or leader sequences from secreted and periplasmic proteins.</text>
        <dbReference type="EC" id="3.4.21.89"/>
    </reaction>
</comment>
<dbReference type="STRING" id="189425.PGRAT_12665"/>
<dbReference type="CDD" id="cd06530">
    <property type="entry name" value="S26_SPase_I"/>
    <property type="match status" value="1"/>
</dbReference>
<comment type="subcellular location">
    <subcellularLocation>
        <location evidence="2">Cell membrane</location>
        <topology evidence="2">Single-pass type II membrane protein</topology>
    </subcellularLocation>
    <subcellularLocation>
        <location evidence="7">Membrane</location>
        <topology evidence="7">Single-pass type II membrane protein</topology>
    </subcellularLocation>
</comment>
<dbReference type="Gene3D" id="2.10.109.10">
    <property type="entry name" value="Umud Fragment, subunit A"/>
    <property type="match status" value="1"/>
</dbReference>
<evidence type="ECO:0000256" key="4">
    <source>
        <dbReference type="ARBA" id="ARBA00013208"/>
    </source>
</evidence>
<evidence type="ECO:0000256" key="3">
    <source>
        <dbReference type="ARBA" id="ARBA00009370"/>
    </source>
</evidence>
<dbReference type="GO" id="GO:0004252">
    <property type="term" value="F:serine-type endopeptidase activity"/>
    <property type="evidence" value="ECO:0007669"/>
    <property type="project" value="InterPro"/>
</dbReference>
<dbReference type="PROSITE" id="PS00760">
    <property type="entry name" value="SPASE_I_2"/>
    <property type="match status" value="1"/>
</dbReference>
<dbReference type="GO" id="GO:0005886">
    <property type="term" value="C:plasma membrane"/>
    <property type="evidence" value="ECO:0007669"/>
    <property type="project" value="UniProtKB-SubCell"/>
</dbReference>
<evidence type="ECO:0000256" key="1">
    <source>
        <dbReference type="ARBA" id="ARBA00000677"/>
    </source>
</evidence>
<comment type="similarity">
    <text evidence="3 7">Belongs to the peptidase S26 family.</text>
</comment>
<keyword evidence="10" id="KW-1185">Reference proteome</keyword>
<dbReference type="GO" id="GO:0009003">
    <property type="term" value="F:signal peptidase activity"/>
    <property type="evidence" value="ECO:0007669"/>
    <property type="project" value="UniProtKB-EC"/>
</dbReference>
<dbReference type="OrthoDB" id="9802919at2"/>
<dbReference type="InterPro" id="IPR019757">
    <property type="entry name" value="Pept_S26A_signal_pept_1_Lys-AS"/>
</dbReference>
<dbReference type="eggNOG" id="COG0681">
    <property type="taxonomic scope" value="Bacteria"/>
</dbReference>
<evidence type="ECO:0000256" key="6">
    <source>
        <dbReference type="PIRSR" id="PIRSR600223-1"/>
    </source>
</evidence>
<keyword evidence="5 7" id="KW-0378">Hydrolase</keyword>
<gene>
    <name evidence="9" type="ORF">PGRAT_12665</name>
</gene>
<dbReference type="GO" id="GO:0006465">
    <property type="term" value="P:signal peptide processing"/>
    <property type="evidence" value="ECO:0007669"/>
    <property type="project" value="InterPro"/>
</dbReference>
<feature type="domain" description="Peptidase S26" evidence="8">
    <location>
        <begin position="6"/>
        <end position="158"/>
    </location>
</feature>
<dbReference type="InterPro" id="IPR036286">
    <property type="entry name" value="LexA/Signal_pep-like_sf"/>
</dbReference>
<dbReference type="PRINTS" id="PR00727">
    <property type="entry name" value="LEADERPTASE"/>
</dbReference>
<dbReference type="InterPro" id="IPR000223">
    <property type="entry name" value="Pept_S26A_signal_pept_1"/>
</dbReference>
<dbReference type="RefSeq" id="WP_025706843.1">
    <property type="nucleotide sequence ID" value="NZ_CP009287.1"/>
</dbReference>
<protein>
    <recommendedName>
        <fullName evidence="4 7">Signal peptidase I</fullName>
        <ecNumber evidence="4 7">3.4.21.89</ecNumber>
    </recommendedName>
</protein>
<evidence type="ECO:0000256" key="2">
    <source>
        <dbReference type="ARBA" id="ARBA00004401"/>
    </source>
</evidence>
<dbReference type="NCBIfam" id="TIGR02227">
    <property type="entry name" value="sigpep_I_bact"/>
    <property type="match status" value="1"/>
</dbReference>
<evidence type="ECO:0000259" key="8">
    <source>
        <dbReference type="Pfam" id="PF10502"/>
    </source>
</evidence>
<name>A0A089M3M7_9BACL</name>
<evidence type="ECO:0000313" key="9">
    <source>
        <dbReference type="EMBL" id="AIQ68371.1"/>
    </source>
</evidence>
<dbReference type="EC" id="3.4.21.89" evidence="4 7"/>
<sequence>MKKFLKQWVPSIAIGIILSLFIRTYVAEAMRVPTGSMIPTIQINDRLVVDKMLWLTSLKHGDIVVFHPPVPGDEQKRYVKRLMGLPGDTLEIKDGVLYRNGEKVDEPYLQEKMNYTFGPVTVPADHYFFLGDNRNTSYDAHLWNTPFVAKDKLVGKVLVDVNNLF</sequence>
<proteinExistence type="inferred from homology"/>
<evidence type="ECO:0000256" key="5">
    <source>
        <dbReference type="ARBA" id="ARBA00022801"/>
    </source>
</evidence>
<dbReference type="PANTHER" id="PTHR43390">
    <property type="entry name" value="SIGNAL PEPTIDASE I"/>
    <property type="match status" value="1"/>
</dbReference>
<dbReference type="PANTHER" id="PTHR43390:SF1">
    <property type="entry name" value="CHLOROPLAST PROCESSING PEPTIDASE"/>
    <property type="match status" value="1"/>
</dbReference>